<dbReference type="InterPro" id="IPR015205">
    <property type="entry name" value="Tower_dom"/>
</dbReference>
<organism evidence="8 9">
    <name type="scientific">Oncorhynchus mykiss</name>
    <name type="common">Rainbow trout</name>
    <name type="synonym">Salmo gairdneri</name>
    <dbReference type="NCBI Taxonomy" id="8022"/>
    <lineage>
        <taxon>Eukaryota</taxon>
        <taxon>Metazoa</taxon>
        <taxon>Chordata</taxon>
        <taxon>Craniata</taxon>
        <taxon>Vertebrata</taxon>
        <taxon>Euteleostomi</taxon>
        <taxon>Actinopterygii</taxon>
        <taxon>Neopterygii</taxon>
        <taxon>Teleostei</taxon>
        <taxon>Protacanthopterygii</taxon>
        <taxon>Salmoniformes</taxon>
        <taxon>Salmonidae</taxon>
        <taxon>Salmoninae</taxon>
        <taxon>Oncorhynchus</taxon>
    </lineage>
</organism>
<feature type="compositionally biased region" description="Polar residues" evidence="6">
    <location>
        <begin position="440"/>
        <end position="452"/>
    </location>
</feature>
<accession>A0A060Y4H5</accession>
<feature type="region of interest" description="Disordered" evidence="6">
    <location>
        <begin position="935"/>
        <end position="984"/>
    </location>
</feature>
<evidence type="ECO:0000259" key="7">
    <source>
        <dbReference type="SMART" id="SM01341"/>
    </source>
</evidence>
<dbReference type="Proteomes" id="UP000193380">
    <property type="component" value="Unassembled WGS sequence"/>
</dbReference>
<protein>
    <recommendedName>
        <fullName evidence="7">Tower domain-containing protein</fullName>
    </recommendedName>
</protein>
<keyword evidence="3" id="KW-0238">DNA-binding</keyword>
<dbReference type="Pfam" id="PF00634">
    <property type="entry name" value="BRCA2"/>
    <property type="match status" value="3"/>
</dbReference>
<feature type="domain" description="Tower" evidence="7">
    <location>
        <begin position="1843"/>
        <end position="1884"/>
    </location>
</feature>
<reference evidence="8" key="2">
    <citation type="submission" date="2014-03" db="EMBL/GenBank/DDBJ databases">
        <authorList>
            <person name="Genoscope - CEA"/>
        </authorList>
    </citation>
    <scope>NUCLEOTIDE SEQUENCE</scope>
</reference>
<dbReference type="Pfam" id="PF09169">
    <property type="entry name" value="BRCA-2_helical"/>
    <property type="match status" value="1"/>
</dbReference>
<feature type="compositionally biased region" description="Basic and acidic residues" evidence="6">
    <location>
        <begin position="36"/>
        <end position="46"/>
    </location>
</feature>
<feature type="compositionally biased region" description="Basic and acidic residues" evidence="6">
    <location>
        <begin position="1423"/>
        <end position="1443"/>
    </location>
</feature>
<feature type="compositionally biased region" description="Basic and acidic residues" evidence="6">
    <location>
        <begin position="1312"/>
        <end position="1321"/>
    </location>
</feature>
<dbReference type="SUPFAM" id="SSF81872">
    <property type="entry name" value="BRCA2 helical domain"/>
    <property type="match status" value="1"/>
</dbReference>
<dbReference type="GO" id="GO:0000724">
    <property type="term" value="P:double-strand break repair via homologous recombination"/>
    <property type="evidence" value="ECO:0007669"/>
    <property type="project" value="InterPro"/>
</dbReference>
<evidence type="ECO:0000313" key="8">
    <source>
        <dbReference type="EMBL" id="CDQ86636.1"/>
    </source>
</evidence>
<feature type="region of interest" description="Disordered" evidence="6">
    <location>
        <begin position="391"/>
        <end position="452"/>
    </location>
</feature>
<feature type="region of interest" description="Disordered" evidence="6">
    <location>
        <begin position="1701"/>
        <end position="1722"/>
    </location>
</feature>
<dbReference type="InterPro" id="IPR036315">
    <property type="entry name" value="BRCA2_hlx_sf"/>
</dbReference>
<dbReference type="PANTHER" id="PTHR11289:SF0">
    <property type="entry name" value="BREAST CANCER TYPE 2 SUSCEPTIBILITY PROTEIN"/>
    <property type="match status" value="1"/>
</dbReference>
<proteinExistence type="predicted"/>
<evidence type="ECO:0000256" key="3">
    <source>
        <dbReference type="ARBA" id="ARBA00023125"/>
    </source>
</evidence>
<dbReference type="SUPFAM" id="SSF50249">
    <property type="entry name" value="Nucleic acid-binding proteins"/>
    <property type="match status" value="3"/>
</dbReference>
<evidence type="ECO:0000256" key="6">
    <source>
        <dbReference type="SAM" id="MobiDB-lite"/>
    </source>
</evidence>
<feature type="compositionally biased region" description="Polar residues" evidence="6">
    <location>
        <begin position="413"/>
        <end position="431"/>
    </location>
</feature>
<evidence type="ECO:0000313" key="9">
    <source>
        <dbReference type="Proteomes" id="UP000193380"/>
    </source>
</evidence>
<evidence type="ECO:0000256" key="2">
    <source>
        <dbReference type="ARBA" id="ARBA00022763"/>
    </source>
</evidence>
<dbReference type="Gene3D" id="2.40.50.140">
    <property type="entry name" value="Nucleic acid-binding proteins"/>
    <property type="match status" value="3"/>
</dbReference>
<dbReference type="InterPro" id="IPR012340">
    <property type="entry name" value="NA-bd_OB-fold"/>
</dbReference>
<feature type="compositionally biased region" description="Basic and acidic residues" evidence="6">
    <location>
        <begin position="1382"/>
        <end position="1394"/>
    </location>
</feature>
<dbReference type="InterPro" id="IPR015187">
    <property type="entry name" value="BRCA2_OB_1"/>
</dbReference>
<dbReference type="InterPro" id="IPR055077">
    <property type="entry name" value="BRCA2_TR2"/>
</dbReference>
<keyword evidence="4" id="KW-0233">DNA recombination</keyword>
<keyword evidence="5" id="KW-0234">DNA repair</keyword>
<dbReference type="GO" id="GO:0006355">
    <property type="term" value="P:regulation of DNA-templated transcription"/>
    <property type="evidence" value="ECO:0007669"/>
    <property type="project" value="TreeGrafter"/>
</dbReference>
<feature type="region of interest" description="Disordered" evidence="6">
    <location>
        <begin position="1081"/>
        <end position="1101"/>
    </location>
</feature>
<feature type="compositionally biased region" description="Basic residues" evidence="6">
    <location>
        <begin position="316"/>
        <end position="328"/>
    </location>
</feature>
<dbReference type="SMART" id="SM01341">
    <property type="entry name" value="Tower"/>
    <property type="match status" value="1"/>
</dbReference>
<reference evidence="8" key="1">
    <citation type="journal article" date="2014" name="Nat. Commun.">
        <title>The rainbow trout genome provides novel insights into evolution after whole-genome duplication in vertebrates.</title>
        <authorList>
            <person name="Berthelot C."/>
            <person name="Brunet F."/>
            <person name="Chalopin D."/>
            <person name="Juanchich A."/>
            <person name="Bernard M."/>
            <person name="Noel B."/>
            <person name="Bento P."/>
            <person name="Da Silva C."/>
            <person name="Labadie K."/>
            <person name="Alberti A."/>
            <person name="Aury J.M."/>
            <person name="Louis A."/>
            <person name="Dehais P."/>
            <person name="Bardou P."/>
            <person name="Montfort J."/>
            <person name="Klopp C."/>
            <person name="Cabau C."/>
            <person name="Gaspin C."/>
            <person name="Thorgaard G.H."/>
            <person name="Boussaha M."/>
            <person name="Quillet E."/>
            <person name="Guyomard R."/>
            <person name="Galiana D."/>
            <person name="Bobe J."/>
            <person name="Volff J.N."/>
            <person name="Genet C."/>
            <person name="Wincker P."/>
            <person name="Jaillon O."/>
            <person name="Roest Crollius H."/>
            <person name="Guiguen Y."/>
        </authorList>
    </citation>
    <scope>NUCLEOTIDE SEQUENCE [LARGE SCALE GENOMIC DNA]</scope>
</reference>
<dbReference type="PIRSF" id="PIRSF002397">
    <property type="entry name" value="BRCA2"/>
    <property type="match status" value="1"/>
</dbReference>
<dbReference type="SUPFAM" id="SSF81878">
    <property type="entry name" value="BRCA2 tower domain"/>
    <property type="match status" value="1"/>
</dbReference>
<dbReference type="InterPro" id="IPR015188">
    <property type="entry name" value="BRCA2_OB_3"/>
</dbReference>
<dbReference type="InterPro" id="IPR015252">
    <property type="entry name" value="BRCA2_hlx"/>
</dbReference>
<dbReference type="Pfam" id="PF09103">
    <property type="entry name" value="BRCA-2_OB1"/>
    <property type="match status" value="1"/>
</dbReference>
<dbReference type="PaxDb" id="8022-A0A060Y4H5"/>
<gene>
    <name evidence="8" type="ORF">GSONMT00036665001</name>
</gene>
<dbReference type="GO" id="GO:0003677">
    <property type="term" value="F:DNA binding"/>
    <property type="evidence" value="ECO:0007669"/>
    <property type="project" value="UniProtKB-KW"/>
</dbReference>
<evidence type="ECO:0000256" key="4">
    <source>
        <dbReference type="ARBA" id="ARBA00023172"/>
    </source>
</evidence>
<evidence type="ECO:0000256" key="1">
    <source>
        <dbReference type="ARBA" id="ARBA00022737"/>
    </source>
</evidence>
<dbReference type="CDD" id="cd04494">
    <property type="entry name" value="BRCA2DBD_OB2"/>
    <property type="match status" value="1"/>
</dbReference>
<keyword evidence="1" id="KW-0677">Repeat</keyword>
<dbReference type="InterPro" id="IPR048262">
    <property type="entry name" value="BRCA2_OB_2_dom"/>
</dbReference>
<dbReference type="EMBL" id="FR907401">
    <property type="protein sequence ID" value="CDQ86636.1"/>
    <property type="molecule type" value="Genomic_DNA"/>
</dbReference>
<dbReference type="CDD" id="cd04493">
    <property type="entry name" value="BRCA2DBD_OB1"/>
    <property type="match status" value="1"/>
</dbReference>
<dbReference type="InterPro" id="IPR002093">
    <property type="entry name" value="BRCA2_repeat"/>
</dbReference>
<dbReference type="Pfam" id="PF09104">
    <property type="entry name" value="BRCA-2_OB3"/>
    <property type="match status" value="1"/>
</dbReference>
<feature type="region of interest" description="Disordered" evidence="6">
    <location>
        <begin position="1382"/>
        <end position="1443"/>
    </location>
</feature>
<sequence>MDIRRNMFDAFKDQIWEELGPLNPNWFEELTAKASSRDWGDTEKDNPSTAISCGQDGSFKTPLGKCPLDGDMFSTPKIFRQRRPQSPETLIEDAVFFPDQGTSATEKMDTSPCLFGKSIDSRTPSKSYRTRLHGDSFGLLDTPKHSTIFLFQQAHSAKRTSESLGAQLDPDMSWTSSLNTPVMSPTIILTKSEEHSPMCPVRIATDEQVMFVRKLFPSAKESRSTMLSPEQNDRPLCQHNGLDSHLPGVIDISPGFQDTLPGDSGSHWKQTLPDAIEDGEICSTMTGVLDGAEDVLSIFFSNKSLALQRVKTNERIKRKQSGATKKHVPTSTTEHDKVSSGRAGEYQHTRETSEPLESRTDMKSGDLATSQWTPINVPNFLGYDMDSFHHEGSSSTKHIIPQGGKSETFRDFTGSQQPDRGSSKHTVQVESALSRRRLPCTSQPEGSQLTGSVVESSLEHTFPRKTRTFVYCVQNPLLSVQEKYVTQMLPASPGTAPRGENQNMKQSKTIPDEAEFNNLNKTALDGKKPLVQKSATEENIVSQAPTKDPDLDMSQLCRVFAQDFSQVIDYSQPCSKRADAIKNGFSVSACLPAMRLRNRKLLNRLEWGQKPEHLNSGISDEMHIPGSQFSNSANTSRMKSTVCDSGFPPSTLSDVTQTESSIHPSSEKSYGNQSSRGFKTGNNWIISLPPEAIKKAKASLDDLIEENMTDVVTAASEVKPVLSCVTGSRLSTEVKFISPLNIAKRSKQTSVKLNGQVHVPTHQSNVSVSSHPGSGFKMASNKKIRFFSANLEKDEDLFKEIEDEIPACERKKLDVGFKTAGGNAMIVSEKCLSKARALFADFEEKNCAPKCAVKNTEQVEISPTASGKGVTISAKALQNTNAVFKDCDAMEKTGSNNFERNNCGFSTARGKRLDVSAKSLLTLLNDCDELENSKPGKIPSLNAKIPSQNIQQKSDCDFKKPRAKSKMLEPENSQTHAKDPLKNGCGFSTASGKRVSVSEGALLKAQALLSECNVDGEELSKSKKKIRKHSGCKTAGVKEVTVSPKAHKQAQALFNNCDFNMDSLISAEAKQGNIDVKSADGVKKGARNKSNDSDLNGDEKSCDFSTAGGKTVHMSDGALQKAKSILNECDVIENPQPENGHNVHLEKIPTKETHEISHGSAAKCQAEYSLLNFESLGFSGCSVTQRRYFAQEAMDCTKALLEDEDLTDHCPGTPIQANPMSCKGGFEMRSGIGKRSAEDLGMTGKIYSTNQPPLKRKLLTKFDRTVDCIRRSKLTPAKSSSDGIFKDRRVFKYNVALQPNVTRPYRAIQRCVDTRLNKPEPQKTTSDPTAEDRKPVSSKTAVFVPPFRKNVKLEPQGSSGLQDKTRAPGVFVSPFLKNNRLTREGSFKPSEDNHSPFISEMPTKTTSVPLPEYNPITDTGSDNAKESIKEQDPQNIDKTDRGDDCGHCLPVTLGGEGATAEESIAGQLAPDATGTLLDVVYDAECLQLARDMQDMRIRKKKRQTIRPLPGSLYLAKTSGVSRLTLREAVGGWHPVQHTHKQLYGYGVHRHVWDISSESAEAFRFVCRHFFRREAFVEGCIQLADGGWLIPRNDGTAGKHEFHRALCDSPGVDPKLISEDWVFNHYRWVVWKRACMERAFPEVMGSLCLTPEQVLLQLKYRYDLEVDNSKRSALRKIMERDDTAVKTLVLCVCGVVTKGHNPTRQSWSETKTKTPPGSAAGSKAKSSPVGLIWLTDGWYAIKAQLDVPLTAMLHRGRLAIGGKVLVHGAELVGSQDACSPLEAPDSLMLKIGANGTRAARWYTRLGFYSNPSPFLLPLSSLYSNGGTVGCVDIVVLRSYPTQWMEKKSDGGFVFRAGRAEEREARRHGNAKHRAMEILFAKIQAQFEKEEDVCGKPRGRRRTLRGRDIETLLDGEELYDAVENDPVYLEGRLSEEQREALNSYRRCVGERRQEALQERFRQALESTQEGEGRSCHNRDVTPIWKLSIADSRAKPGSNAVYLLNIWRPSMDLQSLLKEGCRYRAYQLSTSEGKKRAGNTSIQLTATKKTQFQNLQASAGWLSEIFQPREAVGFRVLLNLKPLCGEVDLVGYVISITDRQGHSPVVYLVDGWLDFVEVRCCSSLVQQGLEEVVKPLALVALSNLQLRAHPSSPTPIRSAIPGLYAGDLVSFSTNPKEPHLQEAAAQLRTLVQGQEHFFRTAEERLSNLIQVSVQCLPPLPWKADAKPDSRTTMKPQQSVRSVGPFTPLNSVVPPPPACFSGGDNKDPKSLKRKRGLDYLCRIPSPPPLCPLGTMTLPSPCVNKTFNTPRRAETHRILKTPLAPAPQHVHLPLEDEWVEDEELFMIDTQALHDGIERDT</sequence>
<dbReference type="PROSITE" id="PS50138">
    <property type="entry name" value="BRCA2_REPEAT"/>
    <property type="match status" value="5"/>
</dbReference>
<feature type="region of interest" description="Disordered" evidence="6">
    <location>
        <begin position="316"/>
        <end position="371"/>
    </location>
</feature>
<dbReference type="STRING" id="8022.A0A060Y4H5"/>
<evidence type="ECO:0000256" key="5">
    <source>
        <dbReference type="ARBA" id="ARBA00023204"/>
    </source>
</evidence>
<dbReference type="Pfam" id="PF21318">
    <property type="entry name" value="BRCA2DBD_OB2"/>
    <property type="match status" value="1"/>
</dbReference>
<dbReference type="Pfam" id="PF22687">
    <property type="entry name" value="BRCA2_TR2"/>
    <property type="match status" value="1"/>
</dbReference>
<dbReference type="PANTHER" id="PTHR11289">
    <property type="entry name" value="BREAST CANCER TYPE 2 SUSCEPTIBILITY PROTEIN BRCA2"/>
    <property type="match status" value="1"/>
</dbReference>
<dbReference type="InterPro" id="IPR015525">
    <property type="entry name" value="BRCA2"/>
</dbReference>
<keyword evidence="2" id="KW-0227">DNA damage</keyword>
<dbReference type="Gene3D" id="6.10.70.10">
    <property type="match status" value="1"/>
</dbReference>
<feature type="region of interest" description="Disordered" evidence="6">
    <location>
        <begin position="647"/>
        <end position="675"/>
    </location>
</feature>
<dbReference type="Pfam" id="PF09121">
    <property type="entry name" value="Tower"/>
    <property type="match status" value="1"/>
</dbReference>
<feature type="region of interest" description="Disordered" evidence="6">
    <location>
        <begin position="36"/>
        <end position="56"/>
    </location>
</feature>
<feature type="region of interest" description="Disordered" evidence="6">
    <location>
        <begin position="1312"/>
        <end position="1339"/>
    </location>
</feature>
<feature type="compositionally biased region" description="Basic and acidic residues" evidence="6">
    <location>
        <begin position="333"/>
        <end position="364"/>
    </location>
</feature>
<dbReference type="GO" id="GO:0005634">
    <property type="term" value="C:nucleus"/>
    <property type="evidence" value="ECO:0007669"/>
    <property type="project" value="TreeGrafter"/>
</dbReference>
<name>A0A060Y4H5_ONCMY</name>
<feature type="region of interest" description="Disordered" evidence="6">
    <location>
        <begin position="2221"/>
        <end position="2245"/>
    </location>
</feature>